<dbReference type="AlphaFoldDB" id="A0A7W9HRY6"/>
<gene>
    <name evidence="1" type="ORF">F4560_006627</name>
</gene>
<reference evidence="1 2" key="1">
    <citation type="submission" date="2020-08" db="EMBL/GenBank/DDBJ databases">
        <title>Sequencing the genomes of 1000 actinobacteria strains.</title>
        <authorList>
            <person name="Klenk H.-P."/>
        </authorList>
    </citation>
    <scope>NUCLEOTIDE SEQUENCE [LARGE SCALE GENOMIC DNA]</scope>
    <source>
        <strain evidence="1 2">DSM 45486</strain>
    </source>
</reference>
<name>A0A7W9HRY6_9PSEU</name>
<dbReference type="Proteomes" id="UP000552097">
    <property type="component" value="Unassembled WGS sequence"/>
</dbReference>
<evidence type="ECO:0000313" key="2">
    <source>
        <dbReference type="Proteomes" id="UP000552097"/>
    </source>
</evidence>
<evidence type="ECO:0000313" key="1">
    <source>
        <dbReference type="EMBL" id="MBB5806859.1"/>
    </source>
</evidence>
<keyword evidence="2" id="KW-1185">Reference proteome</keyword>
<protein>
    <submittedName>
        <fullName evidence="1">Uncharacterized protein</fullName>
    </submittedName>
</protein>
<organism evidence="1 2">
    <name type="scientific">Saccharothrix ecbatanensis</name>
    <dbReference type="NCBI Taxonomy" id="1105145"/>
    <lineage>
        <taxon>Bacteria</taxon>
        <taxon>Bacillati</taxon>
        <taxon>Actinomycetota</taxon>
        <taxon>Actinomycetes</taxon>
        <taxon>Pseudonocardiales</taxon>
        <taxon>Pseudonocardiaceae</taxon>
        <taxon>Saccharothrix</taxon>
    </lineage>
</organism>
<sequence length="43" mass="4551">MIAMTATGKRLRQISGTNVAANQTHANHAMEMKVRVGGRVGVS</sequence>
<dbReference type="EMBL" id="JACHMO010000001">
    <property type="protein sequence ID" value="MBB5806859.1"/>
    <property type="molecule type" value="Genomic_DNA"/>
</dbReference>
<proteinExistence type="predicted"/>
<comment type="caution">
    <text evidence="1">The sequence shown here is derived from an EMBL/GenBank/DDBJ whole genome shotgun (WGS) entry which is preliminary data.</text>
</comment>
<accession>A0A7W9HRY6</accession>